<keyword evidence="1" id="KW-0732">Signal</keyword>
<dbReference type="Pfam" id="PF08239">
    <property type="entry name" value="SH3_3"/>
    <property type="match status" value="1"/>
</dbReference>
<comment type="caution">
    <text evidence="3">The sequence shown here is derived from an EMBL/GenBank/DDBJ whole genome shotgun (WGS) entry which is preliminary data.</text>
</comment>
<dbReference type="Gene3D" id="2.30.30.40">
    <property type="entry name" value="SH3 Domains"/>
    <property type="match status" value="1"/>
</dbReference>
<dbReference type="PROSITE" id="PS51781">
    <property type="entry name" value="SH3B"/>
    <property type="match status" value="1"/>
</dbReference>
<proteinExistence type="predicted"/>
<protein>
    <submittedName>
        <fullName evidence="3">SH3 domain-containing protein</fullName>
    </submittedName>
</protein>
<evidence type="ECO:0000313" key="4">
    <source>
        <dbReference type="Proteomes" id="UP000676776"/>
    </source>
</evidence>
<accession>A0ABS3SY31</accession>
<feature type="domain" description="SH3b" evidence="2">
    <location>
        <begin position="22"/>
        <end position="99"/>
    </location>
</feature>
<sequence>MKIIKSLFAVMLLTSSSISLAQKQAYVTADNGLTVRERPNPKARKVGKLDYGDAIEITERTNINLTLIDEGEQIDGNWVKIQSPSITGYVFNGFLSKDRIVNPIEFRYIGLSMKLKNLKTTEEFKIHTFHYTDTIKIGVTLGDSPEGKILIVNNKDYKRISVFQRFESSITIMNEGPHCDLTEWKHYHSQWKPIEAITKTKFKTLSYNQGGRQQFIDIDIRALKEEVENKCGKDWSNYVKGIKTLNDYPVGISINGIFLKVLITDQNDKVSEKIIEFKIPMGC</sequence>
<evidence type="ECO:0000313" key="3">
    <source>
        <dbReference type="EMBL" id="MBO3115401.1"/>
    </source>
</evidence>
<feature type="chain" id="PRO_5045559221" evidence="1">
    <location>
        <begin position="22"/>
        <end position="283"/>
    </location>
</feature>
<evidence type="ECO:0000256" key="1">
    <source>
        <dbReference type="SAM" id="SignalP"/>
    </source>
</evidence>
<feature type="signal peptide" evidence="1">
    <location>
        <begin position="1"/>
        <end position="21"/>
    </location>
</feature>
<dbReference type="SMART" id="SM00287">
    <property type="entry name" value="SH3b"/>
    <property type="match status" value="1"/>
</dbReference>
<dbReference type="InterPro" id="IPR003646">
    <property type="entry name" value="SH3-like_bac-type"/>
</dbReference>
<dbReference type="Proteomes" id="UP000676776">
    <property type="component" value="Unassembled WGS sequence"/>
</dbReference>
<evidence type="ECO:0000259" key="2">
    <source>
        <dbReference type="PROSITE" id="PS51781"/>
    </source>
</evidence>
<organism evidence="3 4">
    <name type="scientific">Winogradskyella pelagia</name>
    <dbReference type="NCBI Taxonomy" id="2819984"/>
    <lineage>
        <taxon>Bacteria</taxon>
        <taxon>Pseudomonadati</taxon>
        <taxon>Bacteroidota</taxon>
        <taxon>Flavobacteriia</taxon>
        <taxon>Flavobacteriales</taxon>
        <taxon>Flavobacteriaceae</taxon>
        <taxon>Winogradskyella</taxon>
    </lineage>
</organism>
<dbReference type="EMBL" id="JAGEVF010000001">
    <property type="protein sequence ID" value="MBO3115401.1"/>
    <property type="molecule type" value="Genomic_DNA"/>
</dbReference>
<gene>
    <name evidence="3" type="ORF">J4050_01500</name>
</gene>
<reference evidence="3 4" key="1">
    <citation type="submission" date="2021-03" db="EMBL/GenBank/DDBJ databases">
        <title>Winogradskyella sp. nov., isolated from costal sediment.</title>
        <authorList>
            <person name="Gao C."/>
        </authorList>
    </citation>
    <scope>NUCLEOTIDE SEQUENCE [LARGE SCALE GENOMIC DNA]</scope>
    <source>
        <strain evidence="3 4">DF17</strain>
    </source>
</reference>
<dbReference type="RefSeq" id="WP_208152168.1">
    <property type="nucleotide sequence ID" value="NZ_JAGEVF010000001.1"/>
</dbReference>
<name>A0ABS3SY31_9FLAO</name>
<keyword evidence="4" id="KW-1185">Reference proteome</keyword>